<gene>
    <name evidence="4" type="ORF">BV898_16009</name>
</gene>
<evidence type="ECO:0000256" key="2">
    <source>
        <dbReference type="ARBA" id="ARBA00022737"/>
    </source>
</evidence>
<dbReference type="InterPro" id="IPR025875">
    <property type="entry name" value="Leu-rich_rpt_4"/>
</dbReference>
<dbReference type="EMBL" id="MTYJ01000230">
    <property type="protein sequence ID" value="OWA51530.1"/>
    <property type="molecule type" value="Genomic_DNA"/>
</dbReference>
<feature type="chain" id="PRO_5040802930" evidence="3">
    <location>
        <begin position="27"/>
        <end position="792"/>
    </location>
</feature>
<accession>A0A9X6RL33</accession>
<name>A0A9X6RL33_HYPEX</name>
<dbReference type="InterPro" id="IPR050333">
    <property type="entry name" value="SLRP"/>
</dbReference>
<dbReference type="PROSITE" id="PS51450">
    <property type="entry name" value="LRR"/>
    <property type="match status" value="2"/>
</dbReference>
<dbReference type="Proteomes" id="UP000192578">
    <property type="component" value="Unassembled WGS sequence"/>
</dbReference>
<keyword evidence="3" id="KW-0732">Signal</keyword>
<dbReference type="Pfam" id="PF13855">
    <property type="entry name" value="LRR_8"/>
    <property type="match status" value="1"/>
</dbReference>
<evidence type="ECO:0000313" key="5">
    <source>
        <dbReference type="Proteomes" id="UP000192578"/>
    </source>
</evidence>
<evidence type="ECO:0000256" key="1">
    <source>
        <dbReference type="ARBA" id="ARBA00022614"/>
    </source>
</evidence>
<dbReference type="SUPFAM" id="SSF52058">
    <property type="entry name" value="L domain-like"/>
    <property type="match status" value="2"/>
</dbReference>
<dbReference type="SMART" id="SM00369">
    <property type="entry name" value="LRR_TYP"/>
    <property type="match status" value="9"/>
</dbReference>
<reference evidence="5" key="1">
    <citation type="submission" date="2017-01" db="EMBL/GenBank/DDBJ databases">
        <title>Comparative genomics of anhydrobiosis in the tardigrade Hypsibius dujardini.</title>
        <authorList>
            <person name="Yoshida Y."/>
            <person name="Koutsovoulos G."/>
            <person name="Laetsch D."/>
            <person name="Stevens L."/>
            <person name="Kumar S."/>
            <person name="Horikawa D."/>
            <person name="Ishino K."/>
            <person name="Komine S."/>
            <person name="Tomita M."/>
            <person name="Blaxter M."/>
            <person name="Arakawa K."/>
        </authorList>
    </citation>
    <scope>NUCLEOTIDE SEQUENCE [LARGE SCALE GENOMIC DNA]</scope>
    <source>
        <strain evidence="5">Z151</strain>
    </source>
</reference>
<dbReference type="PANTHER" id="PTHR45712">
    <property type="entry name" value="AGAP008170-PA"/>
    <property type="match status" value="1"/>
</dbReference>
<keyword evidence="2" id="KW-0677">Repeat</keyword>
<dbReference type="Pfam" id="PF12799">
    <property type="entry name" value="LRR_4"/>
    <property type="match status" value="1"/>
</dbReference>
<comment type="caution">
    <text evidence="4">The sequence shown here is derived from an EMBL/GenBank/DDBJ whole genome shotgun (WGS) entry which is preliminary data.</text>
</comment>
<proteinExistence type="predicted"/>
<keyword evidence="1" id="KW-0433">Leucine-rich repeat</keyword>
<dbReference type="AlphaFoldDB" id="A0A9X6RL33"/>
<dbReference type="InterPro" id="IPR003591">
    <property type="entry name" value="Leu-rich_rpt_typical-subtyp"/>
</dbReference>
<dbReference type="PANTHER" id="PTHR45712:SF22">
    <property type="entry name" value="INSULIN-LIKE GROWTH FACTOR-BINDING PROTEIN COMPLEX ACID LABILE SUBUNIT"/>
    <property type="match status" value="1"/>
</dbReference>
<dbReference type="InterPro" id="IPR001611">
    <property type="entry name" value="Leu-rich_rpt"/>
</dbReference>
<dbReference type="Pfam" id="PF13516">
    <property type="entry name" value="LRR_6"/>
    <property type="match status" value="1"/>
</dbReference>
<protein>
    <submittedName>
        <fullName evidence="4">Internalin-I</fullName>
    </submittedName>
</protein>
<dbReference type="InterPro" id="IPR032675">
    <property type="entry name" value="LRR_dom_sf"/>
</dbReference>
<dbReference type="OrthoDB" id="676979at2759"/>
<keyword evidence="5" id="KW-1185">Reference proteome</keyword>
<evidence type="ECO:0000256" key="3">
    <source>
        <dbReference type="SAM" id="SignalP"/>
    </source>
</evidence>
<dbReference type="Gene3D" id="3.80.10.10">
    <property type="entry name" value="Ribonuclease Inhibitor"/>
    <property type="match status" value="4"/>
</dbReference>
<feature type="signal peptide" evidence="3">
    <location>
        <begin position="1"/>
        <end position="26"/>
    </location>
</feature>
<organism evidence="4 5">
    <name type="scientific">Hypsibius exemplaris</name>
    <name type="common">Freshwater tardigrade</name>
    <dbReference type="NCBI Taxonomy" id="2072580"/>
    <lineage>
        <taxon>Eukaryota</taxon>
        <taxon>Metazoa</taxon>
        <taxon>Ecdysozoa</taxon>
        <taxon>Tardigrada</taxon>
        <taxon>Eutardigrada</taxon>
        <taxon>Parachela</taxon>
        <taxon>Hypsibioidea</taxon>
        <taxon>Hypsibiidae</taxon>
        <taxon>Hypsibius</taxon>
    </lineage>
</organism>
<evidence type="ECO:0000313" key="4">
    <source>
        <dbReference type="EMBL" id="OWA51530.1"/>
    </source>
</evidence>
<sequence>MRLLRDYFFAFVGGLVLFHAGSSVDAQCPTLPSGFCFVDCTRSVYRIVCENAIGRNLFKDIIMYNNTAQDFELYVWNSRQLTRLTSAIVEPIKNQLVRLELDNLVRLTHFPELTLATKLKVVTIMNSPLLTDLPAELIPQSLESLTLHRVGMTELVNDFEEVQELGNVTSFSFSQGNLSFIQNKYFTLFPNLKSIRLRNNVFTSQNEYGKVLTTTKGLDSVQVVQNNLTAVPYNMRRKIMQNAFGSLNMSVGSKLDWSDNHMPITVTAIRELKKLANVRYFSIANNKFEDYISLTNMFKGFDLLEYIDMSSTGLMKSKSMLSGLPSLKELRLSDNNFRDLTTVNLFYECNATNLQYLELSLNHLRVLPAGLGNISQNLRILNISHNDIDLAQISTYDPSRSAATFRDFPELRSLDLSFNHLADQGFNGSMLEQLTKLETLNISCNGFTDITKDFFDGLPYSIKLLNMSFCIKSESQAPNFRPHALSTLPPNIETFFLNQGYLKSSIFYAFVNASIPALINLDLSYNIITDIPSKEILYPLRNLKTLRMRYNLLQSVGPDGLSTLKALERLDLSRNEISSVGANDFGGLTNLKMISLSGNNIVDIDPGALEELPNLETFYFGKNRFGDVQPAFGATGGSKLRHLGLQYMPSPCVDSKLFKQLKHIRWIYINQSLPIYVDFGSFRNIIPKTIAFPPKPESFRATTIEERGCEAEYLTPMDDPDSSIRVLIQDKVNQVAQHILLAFPICHSPGDRNIRSLINIVCPPSYKWMSSTDGSFDLKKNDLSPAESEKVL</sequence>